<gene>
    <name evidence="1" type="ORF">BJG266_LOCUS38034</name>
    <name evidence="2" type="ORF">QVE165_LOCUS54918</name>
</gene>
<accession>A0A815LRY1</accession>
<dbReference type="EMBL" id="CAJNOM010001694">
    <property type="protein sequence ID" value="CAF1616560.1"/>
    <property type="molecule type" value="Genomic_DNA"/>
</dbReference>
<dbReference type="OrthoDB" id="10092620at2759"/>
<comment type="caution">
    <text evidence="1">The sequence shown here is derived from an EMBL/GenBank/DDBJ whole genome shotgun (WGS) entry which is preliminary data.</text>
</comment>
<dbReference type="Proteomes" id="UP000663877">
    <property type="component" value="Unassembled WGS sequence"/>
</dbReference>
<reference evidence="1" key="1">
    <citation type="submission" date="2021-02" db="EMBL/GenBank/DDBJ databases">
        <authorList>
            <person name="Nowell W R."/>
        </authorList>
    </citation>
    <scope>NUCLEOTIDE SEQUENCE</scope>
</reference>
<evidence type="ECO:0000313" key="2">
    <source>
        <dbReference type="EMBL" id="CAF1616560.1"/>
    </source>
</evidence>
<evidence type="ECO:0000313" key="4">
    <source>
        <dbReference type="Proteomes" id="UP000663877"/>
    </source>
</evidence>
<evidence type="ECO:0000313" key="1">
    <source>
        <dbReference type="EMBL" id="CAF1407909.1"/>
    </source>
</evidence>
<proteinExistence type="predicted"/>
<protein>
    <submittedName>
        <fullName evidence="1">Uncharacterized protein</fullName>
    </submittedName>
</protein>
<dbReference type="AlphaFoldDB" id="A0A815LRY1"/>
<dbReference type="EMBL" id="CAJNOI010001367">
    <property type="protein sequence ID" value="CAF1407909.1"/>
    <property type="molecule type" value="Genomic_DNA"/>
</dbReference>
<keyword evidence="3" id="KW-1185">Reference proteome</keyword>
<sequence length="67" mass="7929">MSHLTVINWKEHKKKLKNNDTGLLIHYHYLNRLNLTEVNDDDVEQFLLDTKTALAFNLSLTVEYRSL</sequence>
<dbReference type="Proteomes" id="UP000663832">
    <property type="component" value="Unassembled WGS sequence"/>
</dbReference>
<evidence type="ECO:0000313" key="3">
    <source>
        <dbReference type="Proteomes" id="UP000663832"/>
    </source>
</evidence>
<name>A0A815LRY1_9BILA</name>
<organism evidence="1 4">
    <name type="scientific">Adineta steineri</name>
    <dbReference type="NCBI Taxonomy" id="433720"/>
    <lineage>
        <taxon>Eukaryota</taxon>
        <taxon>Metazoa</taxon>
        <taxon>Spiralia</taxon>
        <taxon>Gnathifera</taxon>
        <taxon>Rotifera</taxon>
        <taxon>Eurotatoria</taxon>
        <taxon>Bdelloidea</taxon>
        <taxon>Adinetida</taxon>
        <taxon>Adinetidae</taxon>
        <taxon>Adineta</taxon>
    </lineage>
</organism>